<dbReference type="PRINTS" id="PR02108">
    <property type="entry name" value="MRGPCRFAMILY"/>
</dbReference>
<dbReference type="InterPro" id="IPR026234">
    <property type="entry name" value="MRGPCRFAMILY"/>
</dbReference>
<keyword evidence="4 11" id="KW-1133">Transmembrane helix</keyword>
<reference evidence="13" key="1">
    <citation type="submission" date="2022-12" db="EMBL/GenBank/DDBJ databases">
        <authorList>
            <person name="Alioto T."/>
            <person name="Alioto T."/>
            <person name="Gomez Garrido J."/>
        </authorList>
    </citation>
    <scope>NUCLEOTIDE SEQUENCE</scope>
</reference>
<keyword evidence="7 10" id="KW-0675">Receptor</keyword>
<dbReference type="PANTHER" id="PTHR11334">
    <property type="entry name" value="MAS-RELATED G-PROTEIN COUPLED RECEPTOR"/>
    <property type="match status" value="1"/>
</dbReference>
<dbReference type="InterPro" id="IPR000276">
    <property type="entry name" value="GPCR_Rhodpsn"/>
</dbReference>
<keyword evidence="3 10" id="KW-0812">Transmembrane</keyword>
<dbReference type="GO" id="GO:0004930">
    <property type="term" value="F:G protein-coupled receptor activity"/>
    <property type="evidence" value="ECO:0007669"/>
    <property type="project" value="UniProtKB-KW"/>
</dbReference>
<keyword evidence="2" id="KW-1003">Cell membrane</keyword>
<dbReference type="Proteomes" id="UP001178461">
    <property type="component" value="Chromosome 7"/>
</dbReference>
<evidence type="ECO:0000259" key="12">
    <source>
        <dbReference type="PROSITE" id="PS50262"/>
    </source>
</evidence>
<evidence type="ECO:0000313" key="14">
    <source>
        <dbReference type="Proteomes" id="UP001178461"/>
    </source>
</evidence>
<evidence type="ECO:0000313" key="13">
    <source>
        <dbReference type="EMBL" id="CAI5778950.1"/>
    </source>
</evidence>
<feature type="transmembrane region" description="Helical" evidence="11">
    <location>
        <begin position="136"/>
        <end position="157"/>
    </location>
</feature>
<keyword evidence="8 10" id="KW-0807">Transducer</keyword>
<sequence length="386" mass="43470">MEGNSTHHFNITRELDVTDIWYWHERITEAKIYVNGIVKQPDGRAITEAYSGSGDIPDYLNSNETIIFINLNYSTTAASSIVFAEFVASNDLVFSKLAKYLINSFIAIICILGLLGNGYVIWLLGFKIKRNLFTTYVLNLSIADFAVLLSLISTAAFASALRVMSESHILNSVFLLFFELFCFTYSTSQYLLAAISVDRCVVVLFPLWHRFDRGPNSSAIICAIIWIFSFLLSAIHFALRMTGRFGASLLHYQLLVNALLCTPLMFISSLILFIKVCCKAQQHKQGKLITAILLALLFFLIFAFPLNAVYVIYCYYFPHLHSLMLIGFGCSSVNSSINPIIYFLVGRRGRKSPSRVSMRAAISRVFKDVGDCTEDKKSRTESKVMI</sequence>
<comment type="subcellular location">
    <subcellularLocation>
        <location evidence="1">Cell membrane</location>
        <topology evidence="1">Multi-pass membrane protein</topology>
    </subcellularLocation>
</comment>
<evidence type="ECO:0000256" key="6">
    <source>
        <dbReference type="ARBA" id="ARBA00023136"/>
    </source>
</evidence>
<evidence type="ECO:0000256" key="8">
    <source>
        <dbReference type="ARBA" id="ARBA00023224"/>
    </source>
</evidence>
<keyword evidence="6 11" id="KW-0472">Membrane</keyword>
<feature type="transmembrane region" description="Helical" evidence="11">
    <location>
        <begin position="100"/>
        <end position="124"/>
    </location>
</feature>
<dbReference type="InterPro" id="IPR017452">
    <property type="entry name" value="GPCR_Rhodpsn_7TM"/>
</dbReference>
<evidence type="ECO:0000256" key="9">
    <source>
        <dbReference type="ARBA" id="ARBA00061394"/>
    </source>
</evidence>
<dbReference type="PROSITE" id="PS50262">
    <property type="entry name" value="G_PROTEIN_RECEP_F1_2"/>
    <property type="match status" value="1"/>
</dbReference>
<protein>
    <submittedName>
        <fullName evidence="13">Mas-related G-protein coupled receptor member H-like</fullName>
    </submittedName>
</protein>
<name>A0AA35KIV8_9SAUR</name>
<evidence type="ECO:0000256" key="4">
    <source>
        <dbReference type="ARBA" id="ARBA00022989"/>
    </source>
</evidence>
<evidence type="ECO:0000256" key="1">
    <source>
        <dbReference type="ARBA" id="ARBA00004651"/>
    </source>
</evidence>
<feature type="transmembrane region" description="Helical" evidence="11">
    <location>
        <begin position="288"/>
        <end position="313"/>
    </location>
</feature>
<feature type="transmembrane region" description="Helical" evidence="11">
    <location>
        <begin position="251"/>
        <end position="276"/>
    </location>
</feature>
<comment type="similarity">
    <text evidence="9">Belongs to the G-protein coupled receptor 1 family. Mas subfamily.</text>
</comment>
<feature type="transmembrane region" description="Helical" evidence="11">
    <location>
        <begin position="169"/>
        <end position="186"/>
    </location>
</feature>
<feature type="transmembrane region" description="Helical" evidence="11">
    <location>
        <begin position="220"/>
        <end position="239"/>
    </location>
</feature>
<dbReference type="PANTHER" id="PTHR11334:SF69">
    <property type="entry name" value="G-PROTEIN COUPLED RECEPTORS FAMILY 1 PROFILE DOMAIN-CONTAINING PROTEIN"/>
    <property type="match status" value="1"/>
</dbReference>
<feature type="domain" description="G-protein coupled receptors family 1 profile" evidence="12">
    <location>
        <begin position="116"/>
        <end position="342"/>
    </location>
</feature>
<keyword evidence="14" id="KW-1185">Reference proteome</keyword>
<accession>A0AA35KIV8</accession>
<feature type="transmembrane region" description="Helical" evidence="11">
    <location>
        <begin position="66"/>
        <end position="88"/>
    </location>
</feature>
<evidence type="ECO:0000256" key="5">
    <source>
        <dbReference type="ARBA" id="ARBA00023040"/>
    </source>
</evidence>
<proteinExistence type="inferred from homology"/>
<evidence type="ECO:0000256" key="3">
    <source>
        <dbReference type="ARBA" id="ARBA00022692"/>
    </source>
</evidence>
<gene>
    <name evidence="13" type="ORF">PODLI_1B024290</name>
</gene>
<dbReference type="AlphaFoldDB" id="A0AA35KIV8"/>
<dbReference type="PRINTS" id="PR00237">
    <property type="entry name" value="GPCRRHODOPSN"/>
</dbReference>
<organism evidence="13 14">
    <name type="scientific">Podarcis lilfordi</name>
    <name type="common">Lilford's wall lizard</name>
    <dbReference type="NCBI Taxonomy" id="74358"/>
    <lineage>
        <taxon>Eukaryota</taxon>
        <taxon>Metazoa</taxon>
        <taxon>Chordata</taxon>
        <taxon>Craniata</taxon>
        <taxon>Vertebrata</taxon>
        <taxon>Euteleostomi</taxon>
        <taxon>Lepidosauria</taxon>
        <taxon>Squamata</taxon>
        <taxon>Bifurcata</taxon>
        <taxon>Unidentata</taxon>
        <taxon>Episquamata</taxon>
        <taxon>Laterata</taxon>
        <taxon>Lacertibaenia</taxon>
        <taxon>Lacertidae</taxon>
        <taxon>Podarcis</taxon>
    </lineage>
</organism>
<dbReference type="SUPFAM" id="SSF81321">
    <property type="entry name" value="Family A G protein-coupled receptor-like"/>
    <property type="match status" value="1"/>
</dbReference>
<evidence type="ECO:0000256" key="10">
    <source>
        <dbReference type="RuleBase" id="RU000688"/>
    </source>
</evidence>
<evidence type="ECO:0000256" key="2">
    <source>
        <dbReference type="ARBA" id="ARBA00022475"/>
    </source>
</evidence>
<feature type="transmembrane region" description="Helical" evidence="11">
    <location>
        <begin position="325"/>
        <end position="345"/>
    </location>
</feature>
<dbReference type="PROSITE" id="PS00237">
    <property type="entry name" value="G_PROTEIN_RECEP_F1_1"/>
    <property type="match status" value="1"/>
</dbReference>
<dbReference type="EMBL" id="OX395132">
    <property type="protein sequence ID" value="CAI5778950.1"/>
    <property type="molecule type" value="Genomic_DNA"/>
</dbReference>
<dbReference type="Gene3D" id="1.20.1070.10">
    <property type="entry name" value="Rhodopsin 7-helix transmembrane proteins"/>
    <property type="match status" value="1"/>
</dbReference>
<dbReference type="GO" id="GO:0005886">
    <property type="term" value="C:plasma membrane"/>
    <property type="evidence" value="ECO:0007669"/>
    <property type="project" value="UniProtKB-SubCell"/>
</dbReference>
<evidence type="ECO:0000256" key="7">
    <source>
        <dbReference type="ARBA" id="ARBA00023170"/>
    </source>
</evidence>
<dbReference type="FunFam" id="1.20.1070.10:FF:000193">
    <property type="entry name" value="Mas-related G-protein coupled receptor member E"/>
    <property type="match status" value="1"/>
</dbReference>
<dbReference type="Pfam" id="PF00001">
    <property type="entry name" value="7tm_1"/>
    <property type="match status" value="1"/>
</dbReference>
<evidence type="ECO:0000256" key="11">
    <source>
        <dbReference type="SAM" id="Phobius"/>
    </source>
</evidence>
<keyword evidence="5 10" id="KW-0297">G-protein coupled receptor</keyword>